<name>A0A402CP31_9BACT</name>
<dbReference type="RefSeq" id="WP_301002256.1">
    <property type="nucleotide sequence ID" value="NZ_AP025739.1"/>
</dbReference>
<accession>A0A402CP31</accession>
<proteinExistence type="predicted"/>
<dbReference type="Gene3D" id="2.130.10.10">
    <property type="entry name" value="YVTN repeat-like/Quinoprotein amine dehydrogenase"/>
    <property type="match status" value="2"/>
</dbReference>
<keyword evidence="2" id="KW-1185">Reference proteome</keyword>
<sequence length="681" mass="71496">MRLSSFAERLADPPQRPYSHRPKTEYSSVSPFLQSRHHTLLLGCLAGIAAAPVHGQSAPPAAPPPKPAAIMLQHPASLLTQHNNNARTGANLTEIALNTDNVNVDHFGKLFARDVDGQVYAQPLYVPNVKMPGHGVRNVLFVATEHNSVYAYDADDPAAKAPFWTVNFGPSVPASEIYITQWTDMNEEIGITSTPVIDPASGTIYVEAKTKENGKYFQRLHALSISTGAEKTGSPALITATVPGKGYDAVDGKITFAPFLQLQRPGLLLLKGVVYIGFGAHADRDPFHGWIMAYDAATLKQVTALCLTPDGGQGSIWQAGQGLAADEAGSIYAVTGNGTADAQTGGRDYGTSILKLQPTKDGLTVTDWFTPSDFEVLNASDTDLGSSGPLLVPGTDLLISGGKSGVAYTTRRSNLGHFAKDDSQMIQRFQMGVGHIHGSPIYYDDPKNGPTVYTWSEDDHLKAFALKDNKLTTSPISQSPDPVPPGMPGGFLTISATAKTPASGIVWASRPLNDNANWRTVDGLLEAFDASDLTHKIWDSQMNAARDGGHKFAKFCPPTVANGKVYLATFSKQIVAFGLLPGATPKVATLAVAKGPAPDTMTGTVTLATAAPKGGAVVTLASSDAAIAQAPAAVLAPAGATTVTFPVTLSAPTSKPRLATITASSDGAAVTATIKNPARKA</sequence>
<dbReference type="SUPFAM" id="SSF50998">
    <property type="entry name" value="Quinoprotein alcohol dehydrogenase-like"/>
    <property type="match status" value="1"/>
</dbReference>
<gene>
    <name evidence="1" type="ORF">CCAX7_52690</name>
</gene>
<dbReference type="AlphaFoldDB" id="A0A402CP31"/>
<dbReference type="Proteomes" id="UP000287394">
    <property type="component" value="Chromosome"/>
</dbReference>
<dbReference type="InterPro" id="IPR011047">
    <property type="entry name" value="Quinoprotein_ADH-like_sf"/>
</dbReference>
<evidence type="ECO:0000313" key="2">
    <source>
        <dbReference type="Proteomes" id="UP000287394"/>
    </source>
</evidence>
<dbReference type="KEGG" id="ccot:CCAX7_52690"/>
<reference evidence="1 2" key="1">
    <citation type="journal article" date="2019" name="Int. J. Syst. Evol. Microbiol.">
        <title>Capsulimonas corticalis gen. nov., sp. nov., an aerobic capsulated bacterium, of a novel bacterial order, Capsulimonadales ord. nov., of the class Armatimonadia of the phylum Armatimonadetes.</title>
        <authorList>
            <person name="Li J."/>
            <person name="Kudo C."/>
            <person name="Tonouchi A."/>
        </authorList>
    </citation>
    <scope>NUCLEOTIDE SEQUENCE [LARGE SCALE GENOMIC DNA]</scope>
    <source>
        <strain evidence="1 2">AX-7</strain>
    </source>
</reference>
<dbReference type="EMBL" id="AP025739">
    <property type="protein sequence ID" value="BDI33218.1"/>
    <property type="molecule type" value="Genomic_DNA"/>
</dbReference>
<evidence type="ECO:0000313" key="1">
    <source>
        <dbReference type="EMBL" id="BDI33218.1"/>
    </source>
</evidence>
<organism evidence="1 2">
    <name type="scientific">Capsulimonas corticalis</name>
    <dbReference type="NCBI Taxonomy" id="2219043"/>
    <lineage>
        <taxon>Bacteria</taxon>
        <taxon>Bacillati</taxon>
        <taxon>Armatimonadota</taxon>
        <taxon>Armatimonadia</taxon>
        <taxon>Capsulimonadales</taxon>
        <taxon>Capsulimonadaceae</taxon>
        <taxon>Capsulimonas</taxon>
    </lineage>
</organism>
<dbReference type="InterPro" id="IPR015943">
    <property type="entry name" value="WD40/YVTN_repeat-like_dom_sf"/>
</dbReference>
<protein>
    <submittedName>
        <fullName evidence="1">Uncharacterized protein</fullName>
    </submittedName>
</protein>